<evidence type="ECO:0000313" key="2">
    <source>
        <dbReference type="EMBL" id="BCO11257.1"/>
    </source>
</evidence>
<protein>
    <submittedName>
        <fullName evidence="2">Uncharacterized protein</fullName>
    </submittedName>
</protein>
<dbReference type="EMBL" id="AP023213">
    <property type="protein sequence ID" value="BCO11257.1"/>
    <property type="molecule type" value="Genomic_DNA"/>
</dbReference>
<reference evidence="2 3" key="1">
    <citation type="submission" date="2020-06" db="EMBL/GenBank/DDBJ databases">
        <title>Interaction of electrochemicaly active bacteria, Geobacter bremensis R4 on different carbon anode.</title>
        <authorList>
            <person name="Meng L."/>
            <person name="Yoshida N."/>
        </authorList>
    </citation>
    <scope>NUCLEOTIDE SEQUENCE [LARGE SCALE GENOMIC DNA]</scope>
    <source>
        <strain evidence="2 3">R4</strain>
    </source>
</reference>
<feature type="compositionally biased region" description="Basic and acidic residues" evidence="1">
    <location>
        <begin position="30"/>
        <end position="39"/>
    </location>
</feature>
<dbReference type="Proteomes" id="UP000515472">
    <property type="component" value="Chromosome"/>
</dbReference>
<gene>
    <name evidence="2" type="ORF">GEOBRER4_n1157</name>
</gene>
<organism evidence="2 3">
    <name type="scientific">Citrifermentans bremense</name>
    <dbReference type="NCBI Taxonomy" id="60035"/>
    <lineage>
        <taxon>Bacteria</taxon>
        <taxon>Pseudomonadati</taxon>
        <taxon>Thermodesulfobacteriota</taxon>
        <taxon>Desulfuromonadia</taxon>
        <taxon>Geobacterales</taxon>
        <taxon>Geobacteraceae</taxon>
        <taxon>Citrifermentans</taxon>
    </lineage>
</organism>
<evidence type="ECO:0000256" key="1">
    <source>
        <dbReference type="SAM" id="MobiDB-lite"/>
    </source>
</evidence>
<sequence length="39" mass="4233">MLLPPEGGGWEGVLGRHEPLRAPTLTLPLRGREPDTEPS</sequence>
<name>A0A7R7FT80_9BACT</name>
<dbReference type="AlphaFoldDB" id="A0A7R7FT80"/>
<keyword evidence="3" id="KW-1185">Reference proteome</keyword>
<feature type="region of interest" description="Disordered" evidence="1">
    <location>
        <begin position="1"/>
        <end position="39"/>
    </location>
</feature>
<evidence type="ECO:0000313" key="3">
    <source>
        <dbReference type="Proteomes" id="UP000515472"/>
    </source>
</evidence>
<accession>A0A7R7FT80</accession>
<proteinExistence type="predicted"/>
<feature type="compositionally biased region" description="Gly residues" evidence="1">
    <location>
        <begin position="1"/>
        <end position="12"/>
    </location>
</feature>